<protein>
    <recommendedName>
        <fullName evidence="2">RecF/RecN/SMC N-terminal domain-containing protein</fullName>
    </recommendedName>
</protein>
<dbReference type="EMBL" id="PFRD01000074">
    <property type="protein sequence ID" value="PJC56145.1"/>
    <property type="molecule type" value="Genomic_DNA"/>
</dbReference>
<dbReference type="Gene3D" id="3.40.50.300">
    <property type="entry name" value="P-loop containing nucleotide triphosphate hydrolases"/>
    <property type="match status" value="1"/>
</dbReference>
<reference evidence="4" key="1">
    <citation type="submission" date="2017-09" db="EMBL/GenBank/DDBJ databases">
        <title>Depth-based differentiation of microbial function through sediment-hosted aquifers and enrichment of novel symbionts in the deep terrestrial subsurface.</title>
        <authorList>
            <person name="Probst A.J."/>
            <person name="Ladd B."/>
            <person name="Jarett J.K."/>
            <person name="Geller-Mcgrath D.E."/>
            <person name="Sieber C.M.K."/>
            <person name="Emerson J.B."/>
            <person name="Anantharaman K."/>
            <person name="Thomas B.C."/>
            <person name="Malmstrom R."/>
            <person name="Stieglmeier M."/>
            <person name="Klingl A."/>
            <person name="Woyke T."/>
            <person name="Ryan C.M."/>
            <person name="Banfield J.F."/>
        </authorList>
    </citation>
    <scope>NUCLEOTIDE SEQUENCE [LARGE SCALE GENOMIC DNA]</scope>
</reference>
<dbReference type="SUPFAM" id="SSF52540">
    <property type="entry name" value="P-loop containing nucleoside triphosphate hydrolases"/>
    <property type="match status" value="1"/>
</dbReference>
<feature type="domain" description="RecF/RecN/SMC N-terminal" evidence="2">
    <location>
        <begin position="181"/>
        <end position="568"/>
    </location>
</feature>
<evidence type="ECO:0000313" key="4">
    <source>
        <dbReference type="Proteomes" id="UP000230391"/>
    </source>
</evidence>
<dbReference type="Pfam" id="PF02463">
    <property type="entry name" value="SMC_N"/>
    <property type="match status" value="1"/>
</dbReference>
<feature type="non-terminal residue" evidence="3">
    <location>
        <position position="1"/>
    </location>
</feature>
<evidence type="ECO:0000313" key="3">
    <source>
        <dbReference type="EMBL" id="PJC56145.1"/>
    </source>
</evidence>
<organism evidence="3 4">
    <name type="scientific">Candidatus Kaiserbacteria bacterium CG_4_9_14_0_2_um_filter_41_32</name>
    <dbReference type="NCBI Taxonomy" id="1974601"/>
    <lineage>
        <taxon>Bacteria</taxon>
        <taxon>Candidatus Kaiseribacteriota</taxon>
    </lineage>
</organism>
<proteinExistence type="predicted"/>
<name>A0A2M8FEX8_9BACT</name>
<sequence length="583" mass="66732">YQYKKNEAEKKLEKTRTNIEQVQSLRREQEPHLKYLKKQVERVEKSLAIQAKLKSVYAEYLRREDIYIAFHVDRLNETRLAPAKQLADIKAKLAEAKDVLRRVESEENNTDVIKAEETLAKAREARVVVFKLLSQIEGQIAYITKRITIKKSKPSTPKTQFIPIGTLQDLVSLLETEIEKSLGRDDVDQLKRALTDVLHTLRAFMKRTEPTELEDTKSEEAELSNLEHELRDVTKKLSALEKDEQEAQAVYDTLRKTIEQETALSHEAERAVFMLVSEQRQVEIDIEQIDRELAVLERDRMEFKRELQEAVTLIKSAASNYYTYEIVDNGVTVTNEAIVAEDRDIQRERRHQLEKLKIRLEELGIGATDDVVKEYQNAVERDEFLAREIADLETSVAKLEGLITELNEQLHERFVVGIDKITLEFNRFFVLMFGGGKAELKRIKPKIKKLDDEGLELLEEEEDEMQEGVEIDVSLPNKRVKGLEMLSGGERALTSIALIFAMSQVNPPLFIILDETDAALDEANSRRYGDMIEALAEKSQLILITHNRETMSRAGILYGVTMGSDGVSKLLSVKFAEATSVAK</sequence>
<dbReference type="PANTHER" id="PTHR43977">
    <property type="entry name" value="STRUCTURAL MAINTENANCE OF CHROMOSOMES PROTEIN 3"/>
    <property type="match status" value="1"/>
</dbReference>
<evidence type="ECO:0000259" key="2">
    <source>
        <dbReference type="Pfam" id="PF02463"/>
    </source>
</evidence>
<dbReference type="Proteomes" id="UP000230391">
    <property type="component" value="Unassembled WGS sequence"/>
</dbReference>
<evidence type="ECO:0000256" key="1">
    <source>
        <dbReference type="SAM" id="Coils"/>
    </source>
</evidence>
<dbReference type="AlphaFoldDB" id="A0A2M8FEX8"/>
<gene>
    <name evidence="3" type="ORF">CO026_01875</name>
</gene>
<dbReference type="InterPro" id="IPR027417">
    <property type="entry name" value="P-loop_NTPase"/>
</dbReference>
<dbReference type="InterPro" id="IPR003395">
    <property type="entry name" value="RecF/RecN/SMC_N"/>
</dbReference>
<accession>A0A2M8FEX8</accession>
<keyword evidence="1" id="KW-0175">Coiled coil</keyword>
<comment type="caution">
    <text evidence="3">The sequence shown here is derived from an EMBL/GenBank/DDBJ whole genome shotgun (WGS) entry which is preliminary data.</text>
</comment>
<feature type="coiled-coil region" evidence="1">
    <location>
        <begin position="216"/>
        <end position="313"/>
    </location>
</feature>